<dbReference type="InterPro" id="IPR023214">
    <property type="entry name" value="HAD_sf"/>
</dbReference>
<dbReference type="SUPFAM" id="SSF56784">
    <property type="entry name" value="HAD-like"/>
    <property type="match status" value="1"/>
</dbReference>
<feature type="non-terminal residue" evidence="1">
    <location>
        <position position="259"/>
    </location>
</feature>
<evidence type="ECO:0000313" key="2">
    <source>
        <dbReference type="Proteomes" id="UP000886653"/>
    </source>
</evidence>
<organism evidence="1 2">
    <name type="scientific">Cronartium quercuum f. sp. fusiforme G11</name>
    <dbReference type="NCBI Taxonomy" id="708437"/>
    <lineage>
        <taxon>Eukaryota</taxon>
        <taxon>Fungi</taxon>
        <taxon>Dikarya</taxon>
        <taxon>Basidiomycota</taxon>
        <taxon>Pucciniomycotina</taxon>
        <taxon>Pucciniomycetes</taxon>
        <taxon>Pucciniales</taxon>
        <taxon>Coleosporiaceae</taxon>
        <taxon>Cronartium</taxon>
    </lineage>
</organism>
<feature type="non-terminal residue" evidence="1">
    <location>
        <position position="1"/>
    </location>
</feature>
<proteinExistence type="predicted"/>
<dbReference type="EMBL" id="MU167279">
    <property type="protein sequence ID" value="KAG0145310.1"/>
    <property type="molecule type" value="Genomic_DNA"/>
</dbReference>
<sequence length="259" mass="29257">VSQAVGAQRLLIITDYNGTLINKPITDWGTLHELMKKIGEHSEVVIVSRGNGRIAIEHLGEIPGIAIASDLGANLFKDGKFVPSSDPAPPKQVEMVKKIYARVEQGRSPRTVFEEQHKVPELNQLSTGRKFLYIYIPIYLSEILEAELPSEWNSHVTSDRRDFFLRPETENKGSFVQRYVNAALQAGRPYDYVISIGDGAEDEFMYKVINHMGGLSLMIDHSSEKDRIIKHVLSETFAQFRVGSVNEIRELLEHIANKR</sequence>
<dbReference type="Pfam" id="PF02358">
    <property type="entry name" value="Trehalose_PPase"/>
    <property type="match status" value="1"/>
</dbReference>
<protein>
    <submittedName>
        <fullName evidence="1">Uncharacterized protein</fullName>
    </submittedName>
</protein>
<dbReference type="AlphaFoldDB" id="A0A9P6NKM3"/>
<name>A0A9P6NKM3_9BASI</name>
<comment type="caution">
    <text evidence="1">The sequence shown here is derived from an EMBL/GenBank/DDBJ whole genome shotgun (WGS) entry which is preliminary data.</text>
</comment>
<accession>A0A9P6NKM3</accession>
<dbReference type="InterPro" id="IPR003337">
    <property type="entry name" value="Trehalose_PPase"/>
</dbReference>
<evidence type="ECO:0000313" key="1">
    <source>
        <dbReference type="EMBL" id="KAG0145310.1"/>
    </source>
</evidence>
<gene>
    <name evidence="1" type="ORF">CROQUDRAFT_8795</name>
</gene>
<dbReference type="InterPro" id="IPR036412">
    <property type="entry name" value="HAD-like_sf"/>
</dbReference>
<reference evidence="1" key="1">
    <citation type="submission" date="2013-11" db="EMBL/GenBank/DDBJ databases">
        <title>Genome sequence of the fusiform rust pathogen reveals effectors for host alternation and coevolution with pine.</title>
        <authorList>
            <consortium name="DOE Joint Genome Institute"/>
            <person name="Smith K."/>
            <person name="Pendleton A."/>
            <person name="Kubisiak T."/>
            <person name="Anderson C."/>
            <person name="Salamov A."/>
            <person name="Aerts A."/>
            <person name="Riley R."/>
            <person name="Clum A."/>
            <person name="Lindquist E."/>
            <person name="Ence D."/>
            <person name="Campbell M."/>
            <person name="Kronenberg Z."/>
            <person name="Feau N."/>
            <person name="Dhillon B."/>
            <person name="Hamelin R."/>
            <person name="Burleigh J."/>
            <person name="Smith J."/>
            <person name="Yandell M."/>
            <person name="Nelson C."/>
            <person name="Grigoriev I."/>
            <person name="Davis J."/>
        </authorList>
    </citation>
    <scope>NUCLEOTIDE SEQUENCE</scope>
    <source>
        <strain evidence="1">G11</strain>
    </source>
</reference>
<keyword evidence="2" id="KW-1185">Reference proteome</keyword>
<dbReference type="GO" id="GO:0005992">
    <property type="term" value="P:trehalose biosynthetic process"/>
    <property type="evidence" value="ECO:0007669"/>
    <property type="project" value="InterPro"/>
</dbReference>
<dbReference type="Proteomes" id="UP000886653">
    <property type="component" value="Unassembled WGS sequence"/>
</dbReference>
<dbReference type="Gene3D" id="3.40.50.1000">
    <property type="entry name" value="HAD superfamily/HAD-like"/>
    <property type="match status" value="1"/>
</dbReference>